<dbReference type="GO" id="GO:0005216">
    <property type="term" value="F:monoatomic ion channel activity"/>
    <property type="evidence" value="ECO:0007669"/>
    <property type="project" value="InterPro"/>
</dbReference>
<evidence type="ECO:0000256" key="6">
    <source>
        <dbReference type="SAM" id="Phobius"/>
    </source>
</evidence>
<dbReference type="InterPro" id="IPR028801">
    <property type="entry name" value="TPC1_animal"/>
</dbReference>
<comment type="subcellular location">
    <subcellularLocation>
        <location evidence="1">Membrane</location>
        <topology evidence="1">Multi-pass membrane protein</topology>
    </subcellularLocation>
</comment>
<dbReference type="EMBL" id="JARKIK010004040">
    <property type="protein sequence ID" value="KAK8718820.1"/>
    <property type="molecule type" value="Genomic_DNA"/>
</dbReference>
<evidence type="ECO:0000256" key="1">
    <source>
        <dbReference type="ARBA" id="ARBA00004141"/>
    </source>
</evidence>
<dbReference type="SUPFAM" id="SSF81324">
    <property type="entry name" value="Voltage-gated potassium channels"/>
    <property type="match status" value="1"/>
</dbReference>
<dbReference type="GO" id="GO:0010008">
    <property type="term" value="C:endosome membrane"/>
    <property type="evidence" value="ECO:0007669"/>
    <property type="project" value="TreeGrafter"/>
</dbReference>
<proteinExistence type="predicted"/>
<dbReference type="PANTHER" id="PTHR46474:SF1">
    <property type="entry name" value="TWO PORE CHANNEL PROTEIN 1"/>
    <property type="match status" value="1"/>
</dbReference>
<dbReference type="InterPro" id="IPR027359">
    <property type="entry name" value="Volt_channel_dom_sf"/>
</dbReference>
<keyword evidence="2 6" id="KW-0812">Transmembrane</keyword>
<name>A0AAW0VQE7_CHEQU</name>
<dbReference type="AlphaFoldDB" id="A0AAW0VQE7"/>
<keyword evidence="9" id="KW-1185">Reference proteome</keyword>
<sequence length="463" mass="54217">MLAVVFVVFSDIEKDKFRKLLVHKRRACQYAFRLLVTRSQPTHVPFRHFRGLLKFFRPRASERDAYLVFKALNRSKSGFLCLSEFYNIYEMCGFKWRPYQSPDPWFNDFPDPLRGCFYLIRRLVTWKWFDFFVYAIIILNAATLLMKTIFVSASGVPVSHDLRVTWDQVAFVTFYGVEAILKMVGLGYKQYFHSGWNIYDFSITVLSIAGIIAEKFSSSFFYIVILRPLRNTTVEQFYKDDNTTVYVDYYYLNNFDNIFIAGVTLFELTVVNNWFIIMEGYAAVTNDWARLYFMLFYLVMMVVMSVVVAFILEAFTFRMEYNQTVKGDKDGDEENVCINVGLTKEELRFVYSSAADTPTLQQYARALETQGIVQYEGKRRRTRVVLQRRMYRDEIPGWLLEADREHEDSPGLPTPRSFSRRWTEPADISTPSASAHETPQQTPPSYYGTLNLNSSTESQRNEV</sequence>
<evidence type="ECO:0000256" key="3">
    <source>
        <dbReference type="ARBA" id="ARBA00022989"/>
    </source>
</evidence>
<evidence type="ECO:0000256" key="4">
    <source>
        <dbReference type="ARBA" id="ARBA00023136"/>
    </source>
</evidence>
<dbReference type="GO" id="GO:0005765">
    <property type="term" value="C:lysosomal membrane"/>
    <property type="evidence" value="ECO:0007669"/>
    <property type="project" value="InterPro"/>
</dbReference>
<accession>A0AAW0VQE7</accession>
<evidence type="ECO:0000313" key="9">
    <source>
        <dbReference type="Proteomes" id="UP001445076"/>
    </source>
</evidence>
<evidence type="ECO:0000256" key="2">
    <source>
        <dbReference type="ARBA" id="ARBA00022692"/>
    </source>
</evidence>
<dbReference type="Pfam" id="PF00520">
    <property type="entry name" value="Ion_trans"/>
    <property type="match status" value="1"/>
</dbReference>
<feature type="transmembrane region" description="Helical" evidence="6">
    <location>
        <begin position="258"/>
        <end position="277"/>
    </location>
</feature>
<reference evidence="8 9" key="1">
    <citation type="journal article" date="2024" name="BMC Genomics">
        <title>Genome assembly of redclaw crayfish (Cherax quadricarinatus) provides insights into its immune adaptation and hypoxia tolerance.</title>
        <authorList>
            <person name="Liu Z."/>
            <person name="Zheng J."/>
            <person name="Li H."/>
            <person name="Fang K."/>
            <person name="Wang S."/>
            <person name="He J."/>
            <person name="Zhou D."/>
            <person name="Weng S."/>
            <person name="Chi M."/>
            <person name="Gu Z."/>
            <person name="He J."/>
            <person name="Li F."/>
            <person name="Wang M."/>
        </authorList>
    </citation>
    <scope>NUCLEOTIDE SEQUENCE [LARGE SCALE GENOMIC DNA]</scope>
    <source>
        <strain evidence="8">ZL_2023a</strain>
    </source>
</reference>
<feature type="transmembrane region" description="Helical" evidence="6">
    <location>
        <begin position="198"/>
        <end position="225"/>
    </location>
</feature>
<feature type="transmembrane region" description="Helical" evidence="6">
    <location>
        <begin position="168"/>
        <end position="186"/>
    </location>
</feature>
<comment type="caution">
    <text evidence="8">The sequence shown here is derived from an EMBL/GenBank/DDBJ whole genome shotgun (WGS) entry which is preliminary data.</text>
</comment>
<evidence type="ECO:0000259" key="7">
    <source>
        <dbReference type="Pfam" id="PF00520"/>
    </source>
</evidence>
<dbReference type="Gene3D" id="1.20.120.350">
    <property type="entry name" value="Voltage-gated potassium channels. Chain C"/>
    <property type="match status" value="1"/>
</dbReference>
<dbReference type="Proteomes" id="UP001445076">
    <property type="component" value="Unassembled WGS sequence"/>
</dbReference>
<dbReference type="GO" id="GO:0022832">
    <property type="term" value="F:voltage-gated channel activity"/>
    <property type="evidence" value="ECO:0007669"/>
    <property type="project" value="InterPro"/>
</dbReference>
<feature type="transmembrane region" description="Helical" evidence="6">
    <location>
        <begin position="131"/>
        <end position="156"/>
    </location>
</feature>
<feature type="transmembrane region" description="Helical" evidence="6">
    <location>
        <begin position="289"/>
        <end position="312"/>
    </location>
</feature>
<dbReference type="PANTHER" id="PTHR46474">
    <property type="entry name" value="TWO PORE CALCIUM CHANNEL PROTEIN 1"/>
    <property type="match status" value="1"/>
</dbReference>
<evidence type="ECO:0000256" key="5">
    <source>
        <dbReference type="SAM" id="MobiDB-lite"/>
    </source>
</evidence>
<keyword evidence="3 6" id="KW-1133">Transmembrane helix</keyword>
<protein>
    <recommendedName>
        <fullName evidence="7">Ion transport domain-containing protein</fullName>
    </recommendedName>
</protein>
<keyword evidence="4 6" id="KW-0472">Membrane</keyword>
<feature type="compositionally biased region" description="Polar residues" evidence="5">
    <location>
        <begin position="429"/>
        <end position="463"/>
    </location>
</feature>
<dbReference type="InterPro" id="IPR005821">
    <property type="entry name" value="Ion_trans_dom"/>
</dbReference>
<gene>
    <name evidence="8" type="ORF">OTU49_014447</name>
</gene>
<feature type="region of interest" description="Disordered" evidence="5">
    <location>
        <begin position="405"/>
        <end position="463"/>
    </location>
</feature>
<organism evidence="8 9">
    <name type="scientific">Cherax quadricarinatus</name>
    <name type="common">Australian red claw crayfish</name>
    <dbReference type="NCBI Taxonomy" id="27406"/>
    <lineage>
        <taxon>Eukaryota</taxon>
        <taxon>Metazoa</taxon>
        <taxon>Ecdysozoa</taxon>
        <taxon>Arthropoda</taxon>
        <taxon>Crustacea</taxon>
        <taxon>Multicrustacea</taxon>
        <taxon>Malacostraca</taxon>
        <taxon>Eumalacostraca</taxon>
        <taxon>Eucarida</taxon>
        <taxon>Decapoda</taxon>
        <taxon>Pleocyemata</taxon>
        <taxon>Astacidea</taxon>
        <taxon>Parastacoidea</taxon>
        <taxon>Parastacidae</taxon>
        <taxon>Cherax</taxon>
    </lineage>
</organism>
<evidence type="ECO:0000313" key="8">
    <source>
        <dbReference type="EMBL" id="KAK8718820.1"/>
    </source>
</evidence>
<feature type="domain" description="Ion transport" evidence="7">
    <location>
        <begin position="126"/>
        <end position="230"/>
    </location>
</feature>